<name>A0A0P1AQ14_PLAHL</name>
<organism evidence="1 2">
    <name type="scientific">Plasmopara halstedii</name>
    <name type="common">Downy mildew of sunflower</name>
    <dbReference type="NCBI Taxonomy" id="4781"/>
    <lineage>
        <taxon>Eukaryota</taxon>
        <taxon>Sar</taxon>
        <taxon>Stramenopiles</taxon>
        <taxon>Oomycota</taxon>
        <taxon>Peronosporomycetes</taxon>
        <taxon>Peronosporales</taxon>
        <taxon>Peronosporaceae</taxon>
        <taxon>Plasmopara</taxon>
    </lineage>
</organism>
<dbReference type="RefSeq" id="XP_024579891.1">
    <property type="nucleotide sequence ID" value="XM_024729522.1"/>
</dbReference>
<evidence type="ECO:0000313" key="2">
    <source>
        <dbReference type="Proteomes" id="UP000054928"/>
    </source>
</evidence>
<protein>
    <submittedName>
        <fullName evidence="1">Uncharacterized protein</fullName>
    </submittedName>
</protein>
<dbReference type="AlphaFoldDB" id="A0A0P1AQ14"/>
<accession>A0A0P1AQ14</accession>
<dbReference type="Proteomes" id="UP000054928">
    <property type="component" value="Unassembled WGS sequence"/>
</dbReference>
<sequence>MQCHREIIASVWPVAYEQDVIQEAQLDNLLLRELRWLWLNSTRLSASWSRLNLLALLVWSPYTPLYADLMLKPRDKQEPGSRSAREFNPTVYHLSELPPVL</sequence>
<dbReference type="GeneID" id="36408770"/>
<reference evidence="2" key="1">
    <citation type="submission" date="2014-09" db="EMBL/GenBank/DDBJ databases">
        <authorList>
            <person name="Sharma Rahul"/>
            <person name="Thines Marco"/>
        </authorList>
    </citation>
    <scope>NUCLEOTIDE SEQUENCE [LARGE SCALE GENOMIC DNA]</scope>
</reference>
<keyword evidence="2" id="KW-1185">Reference proteome</keyword>
<proteinExistence type="predicted"/>
<evidence type="ECO:0000313" key="1">
    <source>
        <dbReference type="EMBL" id="CEG43522.1"/>
    </source>
</evidence>
<dbReference type="EMBL" id="CCYD01000667">
    <property type="protein sequence ID" value="CEG43522.1"/>
    <property type="molecule type" value="Genomic_DNA"/>
</dbReference>